<evidence type="ECO:0000259" key="1">
    <source>
        <dbReference type="Pfam" id="PF01593"/>
    </source>
</evidence>
<dbReference type="Proteomes" id="UP000217785">
    <property type="component" value="Unassembled WGS sequence"/>
</dbReference>
<proteinExistence type="predicted"/>
<dbReference type="SUPFAM" id="SSF54373">
    <property type="entry name" value="FAD-linked reductases, C-terminal domain"/>
    <property type="match status" value="1"/>
</dbReference>
<dbReference type="GO" id="GO:0016491">
    <property type="term" value="F:oxidoreductase activity"/>
    <property type="evidence" value="ECO:0007669"/>
    <property type="project" value="InterPro"/>
</dbReference>
<dbReference type="InterPro" id="IPR036188">
    <property type="entry name" value="FAD/NAD-bd_sf"/>
</dbReference>
<dbReference type="Pfam" id="PF01593">
    <property type="entry name" value="Amino_oxidase"/>
    <property type="match status" value="1"/>
</dbReference>
<dbReference type="Gene3D" id="3.50.50.60">
    <property type="entry name" value="FAD/NAD(P)-binding domain"/>
    <property type="match status" value="1"/>
</dbReference>
<feature type="domain" description="Amine oxidase" evidence="1">
    <location>
        <begin position="11"/>
        <end position="410"/>
    </location>
</feature>
<dbReference type="PANTHER" id="PTHR10742:SF410">
    <property type="entry name" value="LYSINE-SPECIFIC HISTONE DEMETHYLASE 2"/>
    <property type="match status" value="1"/>
</dbReference>
<dbReference type="PRINTS" id="PR00420">
    <property type="entry name" value="RNGMNOXGNASE"/>
</dbReference>
<dbReference type="InterPro" id="IPR050281">
    <property type="entry name" value="Flavin_monoamine_oxidase"/>
</dbReference>
<gene>
    <name evidence="2" type="ORF">EFBL_3502</name>
</gene>
<evidence type="ECO:0000313" key="3">
    <source>
        <dbReference type="Proteomes" id="UP000217785"/>
    </source>
</evidence>
<reference evidence="3" key="1">
    <citation type="submission" date="2017-07" db="EMBL/GenBank/DDBJ databases">
        <title>Draft genome sequence of Effusibacillus lacus strain skLN1.</title>
        <authorList>
            <person name="Watanabe M."/>
            <person name="Kojima H."/>
            <person name="Fukui M."/>
        </authorList>
    </citation>
    <scope>NUCLEOTIDE SEQUENCE [LARGE SCALE GENOMIC DNA]</scope>
    <source>
        <strain evidence="3">skLN1</strain>
    </source>
</reference>
<evidence type="ECO:0000313" key="2">
    <source>
        <dbReference type="EMBL" id="GAX91811.1"/>
    </source>
</evidence>
<organism evidence="2 3">
    <name type="scientific">Effusibacillus lacus</name>
    <dbReference type="NCBI Taxonomy" id="1348429"/>
    <lineage>
        <taxon>Bacteria</taxon>
        <taxon>Bacillati</taxon>
        <taxon>Bacillota</taxon>
        <taxon>Bacilli</taxon>
        <taxon>Bacillales</taxon>
        <taxon>Alicyclobacillaceae</taxon>
        <taxon>Effusibacillus</taxon>
    </lineage>
</organism>
<dbReference type="InterPro" id="IPR002937">
    <property type="entry name" value="Amino_oxidase"/>
</dbReference>
<dbReference type="RefSeq" id="WP_096183959.1">
    <property type="nucleotide sequence ID" value="NZ_BDUF01000109.1"/>
</dbReference>
<protein>
    <recommendedName>
        <fullName evidence="1">Amine oxidase domain-containing protein</fullName>
    </recommendedName>
</protein>
<dbReference type="AlphaFoldDB" id="A0A292YSC0"/>
<dbReference type="EMBL" id="BDUF01000109">
    <property type="protein sequence ID" value="GAX91811.1"/>
    <property type="molecule type" value="Genomic_DNA"/>
</dbReference>
<comment type="caution">
    <text evidence="2">The sequence shown here is derived from an EMBL/GenBank/DDBJ whole genome shotgun (WGS) entry which is preliminary data.</text>
</comment>
<keyword evidence="3" id="KW-1185">Reference proteome</keyword>
<sequence>MLDAVIVGGGLAGLTAARTLQAAGARLLVLEKENRLGGRLWTHPGTDTKQKPHELGAQFFSRHFQAVWQLARDLDVPLLPVPFQLQMRIGDEWKQARYDSWRILFALPGVPWHVRHQLIKLLRDAGNRNFPDRDLAEYASRYHSSIKEYVVAPFYQTLFFSKLQGGSAKHFLSHFGSPRSQRIYRPAGGMSQLVDKLAEGVPVQTGSEVKQILPDQDWIHIRFDTKQGERELRARYALVSIPGDQVTKIVDMESLNPDDLQLLQQVRYSGTAVVTVSLKHSCGWCGFGFSVPPKYSCVLAGGVFYDRQFLCGMLTDDAYEKWRYQSDDRIKDFAVTELCKLFSLNKSHIMEVNLFRWDSAIPKFIPGMADSFRQLYGKGIAGGRLFLAGDYLQLGCTEGAIRSGLEAANLMRKLLGTKG</sequence>
<accession>A0A292YSC0</accession>
<dbReference type="OrthoDB" id="269318at2"/>
<name>A0A292YSC0_9BACL</name>
<dbReference type="PANTHER" id="PTHR10742">
    <property type="entry name" value="FLAVIN MONOAMINE OXIDASE"/>
    <property type="match status" value="1"/>
</dbReference>
<dbReference type="SUPFAM" id="SSF51905">
    <property type="entry name" value="FAD/NAD(P)-binding domain"/>
    <property type="match status" value="1"/>
</dbReference>